<accession>A0ABM6NGU8</accession>
<reference evidence="1 2" key="1">
    <citation type="submission" date="2015-06" db="EMBL/GenBank/DDBJ databases">
        <authorList>
            <person name="Xie B.-B."/>
            <person name="Rong J.-C."/>
            <person name="Qin Q.-L."/>
            <person name="Zhang Y.-Z."/>
        </authorList>
    </citation>
    <scope>NUCLEOTIDE SEQUENCE [LARGE SCALE GENOMIC DNA]</scope>
    <source>
        <strain evidence="1 2">JCM 20779</strain>
    </source>
</reference>
<evidence type="ECO:0000313" key="1">
    <source>
        <dbReference type="EMBL" id="ATD07931.1"/>
    </source>
</evidence>
<evidence type="ECO:0000313" key="2">
    <source>
        <dbReference type="Proteomes" id="UP000016521"/>
    </source>
</evidence>
<name>A0ABM6NGU8_PSEO7</name>
<gene>
    <name evidence="1" type="ORF">PPIS_a3078</name>
</gene>
<keyword evidence="2" id="KW-1185">Reference proteome</keyword>
<proteinExistence type="predicted"/>
<sequence>MNNLSYSKFIMPHDLEKICVELADEEPELFKDFVREELSKKAIGFGVWDETKFSADIYKLKTKACSNCVEWVGLGICPIGPEAVNSAGKRQRTQFVNEIISAADLIYTHFVEVGKCRTYIADKEFS</sequence>
<organism evidence="1 2">
    <name type="scientific">Pseudoalteromonas piscicida</name>
    <dbReference type="NCBI Taxonomy" id="43662"/>
    <lineage>
        <taxon>Bacteria</taxon>
        <taxon>Pseudomonadati</taxon>
        <taxon>Pseudomonadota</taxon>
        <taxon>Gammaproteobacteria</taxon>
        <taxon>Alteromonadales</taxon>
        <taxon>Pseudoalteromonadaceae</taxon>
        <taxon>Pseudoalteromonas</taxon>
    </lineage>
</organism>
<dbReference type="EMBL" id="CP011924">
    <property type="protein sequence ID" value="ATD07931.1"/>
    <property type="molecule type" value="Genomic_DNA"/>
</dbReference>
<protein>
    <submittedName>
        <fullName evidence="1">Uncharacterized protein</fullName>
    </submittedName>
</protein>
<dbReference type="Proteomes" id="UP000016521">
    <property type="component" value="Chromosome I"/>
</dbReference>